<dbReference type="CDD" id="cd20008">
    <property type="entry name" value="PBP1_ABC_sugar_binding-like"/>
    <property type="match status" value="1"/>
</dbReference>
<sequence>MRQLLRRLVRDIFFPLWLLLVAGLVSACGSVTVQSSGSNNNTTASGPLRIAVIPKAIGFDFWEQVHKGAECAASKQQQVSVIWNGVTAETDVTGQIDLLTNYITQRVNGLIYAATDARALYQVTQQALKANIPVVNIDSGTYPQPSNVPLFATDNIASARKAADLLAQQLNGHGKVALIEFQPGSATNDQRVQGFKQELARYPGIQLVADQSSHSDYNQALSVAEDILTAHPDLNGIFAANEPSVLGAAEAVRRIGKAGKITIIGWDAAPDEVKGVQQGTISALVVQNPFRMGYDSVNAMVRILRQHATVQSEDTGVTILTKANLNDPKVQAVLNPSCQNPPL</sequence>
<dbReference type="PROSITE" id="PS51257">
    <property type="entry name" value="PROKAR_LIPOPROTEIN"/>
    <property type="match status" value="1"/>
</dbReference>
<reference evidence="5 6" key="1">
    <citation type="submission" date="2016-08" db="EMBL/GenBank/DDBJ databases">
        <title>Analysis of Carbohydrate Active Enzymes in Thermogemmatispora T81 Reveals Carbohydrate Degradation Ability.</title>
        <authorList>
            <person name="Tomazini A."/>
            <person name="Lal S."/>
            <person name="Stott M."/>
            <person name="Henrissat B."/>
            <person name="Polikarpov I."/>
            <person name="Sparling R."/>
            <person name="Levin D.B."/>
        </authorList>
    </citation>
    <scope>NUCLEOTIDE SEQUENCE [LARGE SCALE GENOMIC DNA]</scope>
    <source>
        <strain evidence="5 6">T81</strain>
    </source>
</reference>
<comment type="caution">
    <text evidence="5">The sequence shown here is derived from an EMBL/GenBank/DDBJ whole genome shotgun (WGS) entry which is preliminary data.</text>
</comment>
<dbReference type="InterPro" id="IPR025997">
    <property type="entry name" value="SBP_2_dom"/>
</dbReference>
<dbReference type="GO" id="GO:0030313">
    <property type="term" value="C:cell envelope"/>
    <property type="evidence" value="ECO:0007669"/>
    <property type="project" value="UniProtKB-SubCell"/>
</dbReference>
<dbReference type="SUPFAM" id="SSF53822">
    <property type="entry name" value="Periplasmic binding protein-like I"/>
    <property type="match status" value="1"/>
</dbReference>
<protein>
    <submittedName>
        <fullName evidence="5">LacI family transcriptional regulator</fullName>
    </submittedName>
</protein>
<evidence type="ECO:0000256" key="3">
    <source>
        <dbReference type="ARBA" id="ARBA00022729"/>
    </source>
</evidence>
<keyword evidence="6" id="KW-1185">Reference proteome</keyword>
<dbReference type="GO" id="GO:0030246">
    <property type="term" value="F:carbohydrate binding"/>
    <property type="evidence" value="ECO:0007669"/>
    <property type="project" value="UniProtKB-ARBA"/>
</dbReference>
<dbReference type="Gene3D" id="3.40.50.2300">
    <property type="match status" value="2"/>
</dbReference>
<dbReference type="Proteomes" id="UP000248706">
    <property type="component" value="Unassembled WGS sequence"/>
</dbReference>
<dbReference type="Pfam" id="PF13407">
    <property type="entry name" value="Peripla_BP_4"/>
    <property type="match status" value="1"/>
</dbReference>
<name>A0A328VPM7_9CHLR</name>
<organism evidence="5 6">
    <name type="scientific">Thermogemmatispora tikiterensis</name>
    <dbReference type="NCBI Taxonomy" id="1825093"/>
    <lineage>
        <taxon>Bacteria</taxon>
        <taxon>Bacillati</taxon>
        <taxon>Chloroflexota</taxon>
        <taxon>Ktedonobacteria</taxon>
        <taxon>Thermogemmatisporales</taxon>
        <taxon>Thermogemmatisporaceae</taxon>
        <taxon>Thermogemmatispora</taxon>
    </lineage>
</organism>
<dbReference type="EMBL" id="MCIF01000002">
    <property type="protein sequence ID" value="RAQ97633.1"/>
    <property type="molecule type" value="Genomic_DNA"/>
</dbReference>
<evidence type="ECO:0000256" key="1">
    <source>
        <dbReference type="ARBA" id="ARBA00004196"/>
    </source>
</evidence>
<dbReference type="PANTHER" id="PTHR46847">
    <property type="entry name" value="D-ALLOSE-BINDING PERIPLASMIC PROTEIN-RELATED"/>
    <property type="match status" value="1"/>
</dbReference>
<evidence type="ECO:0000313" key="6">
    <source>
        <dbReference type="Proteomes" id="UP000248706"/>
    </source>
</evidence>
<accession>A0A328VPM7</accession>
<dbReference type="RefSeq" id="WP_112432166.1">
    <property type="nucleotide sequence ID" value="NZ_MCIF01000002.1"/>
</dbReference>
<dbReference type="OrthoDB" id="9800520at2"/>
<evidence type="ECO:0000259" key="4">
    <source>
        <dbReference type="Pfam" id="PF13407"/>
    </source>
</evidence>
<keyword evidence="3" id="KW-0732">Signal</keyword>
<proteinExistence type="inferred from homology"/>
<dbReference type="AlphaFoldDB" id="A0A328VPM7"/>
<comment type="similarity">
    <text evidence="2">Belongs to the bacterial solute-binding protein 2 family.</text>
</comment>
<dbReference type="InterPro" id="IPR028082">
    <property type="entry name" value="Peripla_BP_I"/>
</dbReference>
<feature type="domain" description="Periplasmic binding protein" evidence="4">
    <location>
        <begin position="50"/>
        <end position="305"/>
    </location>
</feature>
<gene>
    <name evidence="5" type="ORF">A4R35_18995</name>
</gene>
<dbReference type="PANTHER" id="PTHR46847:SF1">
    <property type="entry name" value="D-ALLOSE-BINDING PERIPLASMIC PROTEIN-RELATED"/>
    <property type="match status" value="1"/>
</dbReference>
<evidence type="ECO:0000313" key="5">
    <source>
        <dbReference type="EMBL" id="RAQ97633.1"/>
    </source>
</evidence>
<evidence type="ECO:0000256" key="2">
    <source>
        <dbReference type="ARBA" id="ARBA00007639"/>
    </source>
</evidence>
<comment type="subcellular location">
    <subcellularLocation>
        <location evidence="1">Cell envelope</location>
    </subcellularLocation>
</comment>